<protein>
    <recommendedName>
        <fullName evidence="3">HAT C-terminal dimerisation domain-containing protein</fullName>
    </recommendedName>
</protein>
<proteinExistence type="predicted"/>
<dbReference type="Proteomes" id="UP000704712">
    <property type="component" value="Unassembled WGS sequence"/>
</dbReference>
<evidence type="ECO:0000313" key="1">
    <source>
        <dbReference type="EMBL" id="KAF4141675.1"/>
    </source>
</evidence>
<evidence type="ECO:0000313" key="2">
    <source>
        <dbReference type="Proteomes" id="UP000704712"/>
    </source>
</evidence>
<reference evidence="1" key="1">
    <citation type="submission" date="2020-03" db="EMBL/GenBank/DDBJ databases">
        <title>Hybrid Assembly of Korean Phytophthora infestans isolates.</title>
        <authorList>
            <person name="Prokchorchik M."/>
            <person name="Lee Y."/>
            <person name="Seo J."/>
            <person name="Cho J.-H."/>
            <person name="Park Y.-E."/>
            <person name="Jang D.-C."/>
            <person name="Im J.-S."/>
            <person name="Choi J.-G."/>
            <person name="Park H.-J."/>
            <person name="Lee G.-B."/>
            <person name="Lee Y.-G."/>
            <person name="Hong S.-Y."/>
            <person name="Cho K."/>
            <person name="Sohn K.H."/>
        </authorList>
    </citation>
    <scope>NUCLEOTIDE SEQUENCE</scope>
    <source>
        <strain evidence="1">KR_2_A2</strain>
    </source>
</reference>
<name>A0A8S9ULA7_PHYIN</name>
<organism evidence="1 2">
    <name type="scientific">Phytophthora infestans</name>
    <name type="common">Potato late blight agent</name>
    <name type="synonym">Botrytis infestans</name>
    <dbReference type="NCBI Taxonomy" id="4787"/>
    <lineage>
        <taxon>Eukaryota</taxon>
        <taxon>Sar</taxon>
        <taxon>Stramenopiles</taxon>
        <taxon>Oomycota</taxon>
        <taxon>Peronosporomycetes</taxon>
        <taxon>Peronosporales</taxon>
        <taxon>Peronosporaceae</taxon>
        <taxon>Phytophthora</taxon>
    </lineage>
</organism>
<sequence>MVADESLPEDSLNFKADDVLDEWLNYRVDWEEVVRQQLPEWEKVILKLTGTNKHDQRVWQVKLVCQHADVCRWYVETGKKPFPSVAKLARAWFGRSISTAFQESVFLLDSSS</sequence>
<comment type="caution">
    <text evidence="1">The sequence shown here is derived from an EMBL/GenBank/DDBJ whole genome shotgun (WGS) entry which is preliminary data.</text>
</comment>
<dbReference type="AlphaFoldDB" id="A0A8S9ULA7"/>
<accession>A0A8S9ULA7</accession>
<gene>
    <name evidence="1" type="ORF">GN958_ATG09122</name>
</gene>
<dbReference type="EMBL" id="JAACNO010001285">
    <property type="protein sequence ID" value="KAF4141675.1"/>
    <property type="molecule type" value="Genomic_DNA"/>
</dbReference>
<evidence type="ECO:0008006" key="3">
    <source>
        <dbReference type="Google" id="ProtNLM"/>
    </source>
</evidence>